<dbReference type="EMBL" id="JAECZA010000241">
    <property type="protein sequence ID" value="MBH8576849.1"/>
    <property type="molecule type" value="Genomic_DNA"/>
</dbReference>
<dbReference type="RefSeq" id="WP_214435572.1">
    <property type="nucleotide sequence ID" value="NZ_CAWPUQ010000170.1"/>
</dbReference>
<reference evidence="1 2" key="1">
    <citation type="journal article" date="2021" name="Int. J. Syst. Evol. Microbiol.">
        <title>Amazonocrinis nigriterrae gen. nov., sp. nov., Atlanticothrix silvestris gen. nov., sp. nov. and Dendronalium phyllosphericum gen. nov., sp. nov., nostocacean cyanobacteria from Brazilian environments.</title>
        <authorList>
            <person name="Alvarenga D.O."/>
            <person name="Andreote A.P.D."/>
            <person name="Branco L.H.Z."/>
            <person name="Delbaje E."/>
            <person name="Cruz R.B."/>
            <person name="Varani A.M."/>
            <person name="Fiore M.F."/>
        </authorList>
    </citation>
    <scope>NUCLEOTIDE SEQUENCE [LARGE SCALE GENOMIC DNA]</scope>
    <source>
        <strain evidence="1 2">CENA369</strain>
    </source>
</reference>
<proteinExistence type="predicted"/>
<gene>
    <name evidence="1" type="ORF">I8752_28460</name>
</gene>
<sequence>MSFIKIGLNFSSGILNLLPPVKQPINKSHKNYKIHDYSRLVRGKDYVFEFLTEGTEAQMTGIGKGLKAQDYIILKHGSLTCRYQIVQIDYYSEPSDMWMALLKRVIV</sequence>
<protein>
    <submittedName>
        <fullName evidence="1">Uncharacterized protein</fullName>
    </submittedName>
</protein>
<name>A0A8J7LM14_9NOST</name>
<organism evidence="1 2">
    <name type="scientific">Dendronalium phyllosphericum CENA369</name>
    <dbReference type="NCBI Taxonomy" id="1725256"/>
    <lineage>
        <taxon>Bacteria</taxon>
        <taxon>Bacillati</taxon>
        <taxon>Cyanobacteriota</taxon>
        <taxon>Cyanophyceae</taxon>
        <taxon>Nostocales</taxon>
        <taxon>Nostocaceae</taxon>
        <taxon>Dendronalium</taxon>
        <taxon>Dendronalium phyllosphericum</taxon>
    </lineage>
</organism>
<keyword evidence="2" id="KW-1185">Reference proteome</keyword>
<dbReference type="AlphaFoldDB" id="A0A8J7LM14"/>
<accession>A0A8J7LM14</accession>
<comment type="caution">
    <text evidence="1">The sequence shown here is derived from an EMBL/GenBank/DDBJ whole genome shotgun (WGS) entry which is preliminary data.</text>
</comment>
<evidence type="ECO:0000313" key="1">
    <source>
        <dbReference type="EMBL" id="MBH8576849.1"/>
    </source>
</evidence>
<evidence type="ECO:0000313" key="2">
    <source>
        <dbReference type="Proteomes" id="UP000662314"/>
    </source>
</evidence>
<dbReference type="Proteomes" id="UP000662314">
    <property type="component" value="Unassembled WGS sequence"/>
</dbReference>